<dbReference type="STRING" id="493475.GARC_4295"/>
<accession>K6YST5</accession>
<comment type="caution">
    <text evidence="1">The sequence shown here is derived from an EMBL/GenBank/DDBJ whole genome shotgun (WGS) entry which is preliminary data.</text>
</comment>
<proteinExistence type="predicted"/>
<keyword evidence="2" id="KW-1185">Reference proteome</keyword>
<gene>
    <name evidence="1" type="ORF">GARC_4295</name>
</gene>
<reference evidence="1 2" key="1">
    <citation type="journal article" date="2017" name="Antonie Van Leeuwenhoek">
        <title>Rhizobium rhizosphaerae sp. nov., a novel species isolated from rice rhizosphere.</title>
        <authorList>
            <person name="Zhao J.J."/>
            <person name="Zhang J."/>
            <person name="Zhang R.J."/>
            <person name="Zhang C.W."/>
            <person name="Yin H.Q."/>
            <person name="Zhang X.X."/>
        </authorList>
    </citation>
    <scope>NUCLEOTIDE SEQUENCE [LARGE SCALE GENOMIC DNA]</scope>
    <source>
        <strain evidence="1 2">BSs20135</strain>
    </source>
</reference>
<evidence type="ECO:0000313" key="2">
    <source>
        <dbReference type="Proteomes" id="UP000006327"/>
    </source>
</evidence>
<dbReference type="Proteomes" id="UP000006327">
    <property type="component" value="Unassembled WGS sequence"/>
</dbReference>
<name>K6YST5_9ALTE</name>
<evidence type="ECO:0000313" key="1">
    <source>
        <dbReference type="EMBL" id="GAC21237.1"/>
    </source>
</evidence>
<dbReference type="EMBL" id="BAEO01000062">
    <property type="protein sequence ID" value="GAC21237.1"/>
    <property type="molecule type" value="Genomic_DNA"/>
</dbReference>
<organism evidence="1 2">
    <name type="scientific">Paraglaciecola arctica BSs20135</name>
    <dbReference type="NCBI Taxonomy" id="493475"/>
    <lineage>
        <taxon>Bacteria</taxon>
        <taxon>Pseudomonadati</taxon>
        <taxon>Pseudomonadota</taxon>
        <taxon>Gammaproteobacteria</taxon>
        <taxon>Alteromonadales</taxon>
        <taxon>Alteromonadaceae</taxon>
        <taxon>Paraglaciecola</taxon>
    </lineage>
</organism>
<dbReference type="AlphaFoldDB" id="K6YST5"/>
<protein>
    <submittedName>
        <fullName evidence="1">Uncharacterized protein</fullName>
    </submittedName>
</protein>
<sequence length="40" mass="5010">MFSFVFDKLFNLFDVPLYRPFYFEKYIRDQDENNSIANHK</sequence>